<sequence>MSAIQAKQTNPPQENEQKDNAADTAQKPRKRHQCILQDCNKSFNTESHLEIHIRAHTGDKPFPCKAPGCGQSFSQLGNLKTHERRHTGERPYSCDICGKTFSQRGNVRAHKIVHQQIKPFSCKLGDCDKQFTLLGNLKSHQNKFHAATLRHLTTKFAAINPGDYVSQEDKELWEYFASLYKNSNKGIKGRGKDKPISATS</sequence>
<protein>
    <recommendedName>
        <fullName evidence="7">C2H2-type domain-containing protein</fullName>
    </recommendedName>
</protein>
<feature type="domain" description="C2H2-type" evidence="7">
    <location>
        <begin position="62"/>
        <end position="91"/>
    </location>
</feature>
<dbReference type="PROSITE" id="PS00028">
    <property type="entry name" value="ZINC_FINGER_C2H2_1"/>
    <property type="match status" value="4"/>
</dbReference>
<evidence type="ECO:0000256" key="3">
    <source>
        <dbReference type="ARBA" id="ARBA00022771"/>
    </source>
</evidence>
<dbReference type="InterPro" id="IPR013087">
    <property type="entry name" value="Znf_C2H2_type"/>
</dbReference>
<keyword evidence="1" id="KW-0479">Metal-binding</keyword>
<dbReference type="OrthoDB" id="427030at2759"/>
<accession>A0A8J2ICB3</accession>
<name>A0A8J2ICB3_9PLEO</name>
<keyword evidence="4" id="KW-0862">Zinc</keyword>
<keyword evidence="2" id="KW-0677">Repeat</keyword>
<dbReference type="EMBL" id="CAJRGZ010000038">
    <property type="protein sequence ID" value="CAG5190117.1"/>
    <property type="molecule type" value="Genomic_DNA"/>
</dbReference>
<dbReference type="GO" id="GO:0008270">
    <property type="term" value="F:zinc ion binding"/>
    <property type="evidence" value="ECO:0007669"/>
    <property type="project" value="UniProtKB-KW"/>
</dbReference>
<feature type="domain" description="C2H2-type" evidence="7">
    <location>
        <begin position="120"/>
        <end position="150"/>
    </location>
</feature>
<feature type="domain" description="C2H2-type" evidence="7">
    <location>
        <begin position="32"/>
        <end position="61"/>
    </location>
</feature>
<keyword evidence="9" id="KW-1185">Reference proteome</keyword>
<comment type="caution">
    <text evidence="8">The sequence shown here is derived from an EMBL/GenBank/DDBJ whole genome shotgun (WGS) entry which is preliminary data.</text>
</comment>
<evidence type="ECO:0000256" key="5">
    <source>
        <dbReference type="PROSITE-ProRule" id="PRU00042"/>
    </source>
</evidence>
<dbReference type="SUPFAM" id="SSF57667">
    <property type="entry name" value="beta-beta-alpha zinc fingers"/>
    <property type="match status" value="2"/>
</dbReference>
<dbReference type="Proteomes" id="UP000676310">
    <property type="component" value="Unassembled WGS sequence"/>
</dbReference>
<dbReference type="AlphaFoldDB" id="A0A8J2ICB3"/>
<dbReference type="Pfam" id="PF00096">
    <property type="entry name" value="zf-C2H2"/>
    <property type="match status" value="4"/>
</dbReference>
<dbReference type="PROSITE" id="PS50157">
    <property type="entry name" value="ZINC_FINGER_C2H2_2"/>
    <property type="match status" value="4"/>
</dbReference>
<dbReference type="Gene3D" id="3.30.160.60">
    <property type="entry name" value="Classic Zinc Finger"/>
    <property type="match status" value="4"/>
</dbReference>
<reference evidence="8" key="1">
    <citation type="submission" date="2021-05" db="EMBL/GenBank/DDBJ databases">
        <authorList>
            <person name="Stam R."/>
        </authorList>
    </citation>
    <scope>NUCLEOTIDE SEQUENCE</scope>
    <source>
        <strain evidence="8">CS162</strain>
    </source>
</reference>
<proteinExistence type="predicted"/>
<dbReference type="InterPro" id="IPR036236">
    <property type="entry name" value="Znf_C2H2_sf"/>
</dbReference>
<evidence type="ECO:0000259" key="7">
    <source>
        <dbReference type="PROSITE" id="PS50157"/>
    </source>
</evidence>
<evidence type="ECO:0000313" key="9">
    <source>
        <dbReference type="Proteomes" id="UP000676310"/>
    </source>
</evidence>
<dbReference type="FunFam" id="3.30.160.60:FF:002343">
    <property type="entry name" value="Zinc finger protein 33A"/>
    <property type="match status" value="1"/>
</dbReference>
<evidence type="ECO:0000256" key="4">
    <source>
        <dbReference type="ARBA" id="ARBA00022833"/>
    </source>
</evidence>
<keyword evidence="3 5" id="KW-0863">Zinc-finger</keyword>
<evidence type="ECO:0000256" key="1">
    <source>
        <dbReference type="ARBA" id="ARBA00022723"/>
    </source>
</evidence>
<dbReference type="FunFam" id="3.30.160.60:FF:000557">
    <property type="entry name" value="zinc finger and SCAN domain-containing protein 29"/>
    <property type="match status" value="1"/>
</dbReference>
<dbReference type="GeneID" id="67012485"/>
<dbReference type="GO" id="GO:0000981">
    <property type="term" value="F:DNA-binding transcription factor activity, RNA polymerase II-specific"/>
    <property type="evidence" value="ECO:0007669"/>
    <property type="project" value="TreeGrafter"/>
</dbReference>
<dbReference type="GO" id="GO:0000978">
    <property type="term" value="F:RNA polymerase II cis-regulatory region sequence-specific DNA binding"/>
    <property type="evidence" value="ECO:0007669"/>
    <property type="project" value="TreeGrafter"/>
</dbReference>
<dbReference type="SMART" id="SM00355">
    <property type="entry name" value="ZnF_C2H2"/>
    <property type="match status" value="4"/>
</dbReference>
<evidence type="ECO:0000256" key="2">
    <source>
        <dbReference type="ARBA" id="ARBA00022737"/>
    </source>
</evidence>
<dbReference type="RefSeq" id="XP_043175716.1">
    <property type="nucleotide sequence ID" value="XM_043319781.1"/>
</dbReference>
<dbReference type="PANTHER" id="PTHR23235:SF120">
    <property type="entry name" value="KRUPPEL-LIKE FACTOR 15"/>
    <property type="match status" value="1"/>
</dbReference>
<gene>
    <name evidence="8" type="ORF">ALTATR162_LOCUS12135</name>
</gene>
<feature type="region of interest" description="Disordered" evidence="6">
    <location>
        <begin position="1"/>
        <end position="29"/>
    </location>
</feature>
<dbReference type="PANTHER" id="PTHR23235">
    <property type="entry name" value="KRUEPPEL-LIKE TRANSCRIPTION FACTOR"/>
    <property type="match status" value="1"/>
</dbReference>
<feature type="compositionally biased region" description="Polar residues" evidence="6">
    <location>
        <begin position="1"/>
        <end position="14"/>
    </location>
</feature>
<evidence type="ECO:0000256" key="6">
    <source>
        <dbReference type="SAM" id="MobiDB-lite"/>
    </source>
</evidence>
<feature type="domain" description="C2H2-type" evidence="7">
    <location>
        <begin position="92"/>
        <end position="119"/>
    </location>
</feature>
<evidence type="ECO:0000313" key="8">
    <source>
        <dbReference type="EMBL" id="CAG5190117.1"/>
    </source>
</evidence>
<organism evidence="8 9">
    <name type="scientific">Alternaria atra</name>
    <dbReference type="NCBI Taxonomy" id="119953"/>
    <lineage>
        <taxon>Eukaryota</taxon>
        <taxon>Fungi</taxon>
        <taxon>Dikarya</taxon>
        <taxon>Ascomycota</taxon>
        <taxon>Pezizomycotina</taxon>
        <taxon>Dothideomycetes</taxon>
        <taxon>Pleosporomycetidae</taxon>
        <taxon>Pleosporales</taxon>
        <taxon>Pleosporineae</taxon>
        <taxon>Pleosporaceae</taxon>
        <taxon>Alternaria</taxon>
        <taxon>Alternaria sect. Ulocladioides</taxon>
    </lineage>
</organism>